<name>A0A7C9AGM8_OPUST</name>
<dbReference type="EMBL" id="GISG01226515">
    <property type="protein sequence ID" value="MBA4665175.1"/>
    <property type="molecule type" value="Transcribed_RNA"/>
</dbReference>
<accession>A0A7C9AGM8</accession>
<reference evidence="1" key="1">
    <citation type="journal article" date="2013" name="J. Plant Res.">
        <title>Effect of fungi and light on seed germination of three Opuntia species from semiarid lands of central Mexico.</title>
        <authorList>
            <person name="Delgado-Sanchez P."/>
            <person name="Jimenez-Bremont J.F."/>
            <person name="Guerrero-Gonzalez Mde L."/>
            <person name="Flores J."/>
        </authorList>
    </citation>
    <scope>NUCLEOTIDE SEQUENCE</scope>
    <source>
        <tissue evidence="1">Cladode</tissue>
    </source>
</reference>
<proteinExistence type="predicted"/>
<reference evidence="1" key="2">
    <citation type="submission" date="2020-07" db="EMBL/GenBank/DDBJ databases">
        <authorList>
            <person name="Vera ALvarez R."/>
            <person name="Arias-Moreno D.M."/>
            <person name="Jimenez-Jacinto V."/>
            <person name="Jimenez-Bremont J.F."/>
            <person name="Swaminathan K."/>
            <person name="Moose S.P."/>
            <person name="Guerrero-Gonzalez M.L."/>
            <person name="Marino-Ramirez L."/>
            <person name="Landsman D."/>
            <person name="Rodriguez-Kessler M."/>
            <person name="Delgado-Sanchez P."/>
        </authorList>
    </citation>
    <scope>NUCLEOTIDE SEQUENCE</scope>
    <source>
        <tissue evidence="1">Cladode</tissue>
    </source>
</reference>
<evidence type="ECO:0000313" key="1">
    <source>
        <dbReference type="EMBL" id="MBA4665175.1"/>
    </source>
</evidence>
<dbReference type="AlphaFoldDB" id="A0A7C9AGM8"/>
<organism evidence="1">
    <name type="scientific">Opuntia streptacantha</name>
    <name type="common">Prickly pear cactus</name>
    <name type="synonym">Opuntia cardona</name>
    <dbReference type="NCBI Taxonomy" id="393608"/>
    <lineage>
        <taxon>Eukaryota</taxon>
        <taxon>Viridiplantae</taxon>
        <taxon>Streptophyta</taxon>
        <taxon>Embryophyta</taxon>
        <taxon>Tracheophyta</taxon>
        <taxon>Spermatophyta</taxon>
        <taxon>Magnoliopsida</taxon>
        <taxon>eudicotyledons</taxon>
        <taxon>Gunneridae</taxon>
        <taxon>Pentapetalae</taxon>
        <taxon>Caryophyllales</taxon>
        <taxon>Cactineae</taxon>
        <taxon>Cactaceae</taxon>
        <taxon>Opuntioideae</taxon>
        <taxon>Opuntia</taxon>
    </lineage>
</organism>
<sequence>MNLIPKILKRCIGFCLKERNALCRAVHHQLPVGPFLKPASEWVVKDESLRQTILHHLHRVFPLHRGVGPVEHNGRHLEPETLLVIDVRDGFLLSRRWLGWHHHIFLLSSYVQH</sequence>
<protein>
    <submittedName>
        <fullName evidence="1">Uncharacterized protein</fullName>
    </submittedName>
</protein>